<name>W6MBR8_9GAMM</name>
<dbReference type="GO" id="GO:0005886">
    <property type="term" value="C:plasma membrane"/>
    <property type="evidence" value="ECO:0007669"/>
    <property type="project" value="UniProtKB-SubCell"/>
</dbReference>
<evidence type="ECO:0000256" key="3">
    <source>
        <dbReference type="ARBA" id="ARBA00007125"/>
    </source>
</evidence>
<dbReference type="PANTHER" id="PTHR30005:SF14">
    <property type="entry name" value="EXOPOLYPHOSPHATASE"/>
    <property type="match status" value="1"/>
</dbReference>
<keyword evidence="7" id="KW-1003">Cell membrane</keyword>
<dbReference type="OrthoDB" id="9793035at2"/>
<dbReference type="Gene3D" id="3.30.420.40">
    <property type="match status" value="1"/>
</dbReference>
<keyword evidence="9" id="KW-0472">Membrane</keyword>
<evidence type="ECO:0000256" key="1">
    <source>
        <dbReference type="ARBA" id="ARBA00001946"/>
    </source>
</evidence>
<comment type="subcellular location">
    <subcellularLocation>
        <location evidence="2">Cell membrane</location>
        <topology evidence="2">Peripheral membrane protein</topology>
    </subcellularLocation>
</comment>
<feature type="domain" description="Ppx/GppA phosphatase N-terminal" evidence="11">
    <location>
        <begin position="19"/>
        <end position="302"/>
    </location>
</feature>
<evidence type="ECO:0000259" key="12">
    <source>
        <dbReference type="Pfam" id="PF21447"/>
    </source>
</evidence>
<comment type="cofactor">
    <cofactor evidence="1">
        <name>Mg(2+)</name>
        <dbReference type="ChEBI" id="CHEBI:18420"/>
    </cofactor>
</comment>
<keyword evidence="14" id="KW-1185">Reference proteome</keyword>
<feature type="domain" description="Ppx/GppA phosphatase C-terminal" evidence="12">
    <location>
        <begin position="309"/>
        <end position="482"/>
    </location>
</feature>
<evidence type="ECO:0000313" key="14">
    <source>
        <dbReference type="Proteomes" id="UP000035760"/>
    </source>
</evidence>
<gene>
    <name evidence="13" type="primary">ppx</name>
    <name evidence="13" type="ORF">BN873_610012</name>
</gene>
<dbReference type="GO" id="GO:0004309">
    <property type="term" value="F:exopolyphosphatase activity"/>
    <property type="evidence" value="ECO:0007669"/>
    <property type="project" value="UniProtKB-EC"/>
</dbReference>
<organism evidence="13 14">
    <name type="scientific">Candidatus Competibacter denitrificans Run_A_D11</name>
    <dbReference type="NCBI Taxonomy" id="1400863"/>
    <lineage>
        <taxon>Bacteria</taxon>
        <taxon>Pseudomonadati</taxon>
        <taxon>Pseudomonadota</taxon>
        <taxon>Gammaproteobacteria</taxon>
        <taxon>Candidatus Competibacteraceae</taxon>
        <taxon>Candidatus Competibacter</taxon>
    </lineage>
</organism>
<evidence type="ECO:0000313" key="13">
    <source>
        <dbReference type="EMBL" id="CDI03615.1"/>
    </source>
</evidence>
<dbReference type="NCBIfam" id="TIGR03706">
    <property type="entry name" value="exo_poly_only"/>
    <property type="match status" value="1"/>
</dbReference>
<evidence type="ECO:0000256" key="2">
    <source>
        <dbReference type="ARBA" id="ARBA00004202"/>
    </source>
</evidence>
<dbReference type="PIRSF" id="PIRSF001267">
    <property type="entry name" value="Pyrophosphatase_GppA_Ppx"/>
    <property type="match status" value="1"/>
</dbReference>
<dbReference type="CDD" id="cd24053">
    <property type="entry name" value="ASKHA_NBD_EcPPX-GppA-like"/>
    <property type="match status" value="1"/>
</dbReference>
<evidence type="ECO:0000256" key="6">
    <source>
        <dbReference type="ARBA" id="ARBA00020416"/>
    </source>
</evidence>
<evidence type="ECO:0000256" key="7">
    <source>
        <dbReference type="ARBA" id="ARBA00022475"/>
    </source>
</evidence>
<evidence type="ECO:0000256" key="8">
    <source>
        <dbReference type="ARBA" id="ARBA00022801"/>
    </source>
</evidence>
<reference evidence="13" key="1">
    <citation type="submission" date="2013-07" db="EMBL/GenBank/DDBJ databases">
        <authorList>
            <person name="McIlroy S."/>
        </authorList>
    </citation>
    <scope>NUCLEOTIDE SEQUENCE [LARGE SCALE GENOMIC DNA]</scope>
    <source>
        <strain evidence="13">Run_A_D11</strain>
    </source>
</reference>
<dbReference type="Gene3D" id="3.30.420.150">
    <property type="entry name" value="Exopolyphosphatase. Domain 2"/>
    <property type="match status" value="1"/>
</dbReference>
<dbReference type="GO" id="GO:0006798">
    <property type="term" value="P:polyphosphate catabolic process"/>
    <property type="evidence" value="ECO:0007669"/>
    <property type="project" value="TreeGrafter"/>
</dbReference>
<dbReference type="InterPro" id="IPR050273">
    <property type="entry name" value="GppA/Ppx_hydrolase"/>
</dbReference>
<sequence length="496" mass="55295">MAPEDVAAIDLGSNSFHMIVARIANEHVQVLDRLREMVQLAAGLDDKNRLSEESQQRALECLARFGQRLRHISPQRLRIVGTNTLRQARNSADFLVRAEDVLGHTVEIISGQEEARLIYLGVAHSVADIPGRRLVVDIGGGSTELIIGEKFEPLHLTSLKMGCVSLSRACFADGKITENRLREAELRVQLRLEPVREEYVDLGWQVVTGASGSIKAIQDVVAREGWGREGITLEGLRRLRAALLDAGNVATVASRWQLEPARAKVFAGGFVVLHGLCEALKIDKVAVSDGALREGVIYDLLGRIRHEDVRDRTIAAVTERYGLDRAQAERVNATAHDLLVQVAAGWGLEREEFAHALEWAARWHEIGLLLAYHQYNRHGAYILQNADLPGFSQTDQTLLAALIQYHRRSFPADAFAHLPRDVAPLARRLCLLLRLAVVLNRARSRQPPPIPQLAVAEQRLELRFPAGWLDAHPLTRTDLTEEARFLRKAGFRLDFA</sequence>
<dbReference type="STRING" id="1400863.BN873_610012"/>
<evidence type="ECO:0000256" key="4">
    <source>
        <dbReference type="ARBA" id="ARBA00011738"/>
    </source>
</evidence>
<dbReference type="AlphaFoldDB" id="W6MBR8"/>
<dbReference type="SUPFAM" id="SSF53067">
    <property type="entry name" value="Actin-like ATPase domain"/>
    <property type="match status" value="2"/>
</dbReference>
<dbReference type="EMBL" id="CBTJ020000071">
    <property type="protein sequence ID" value="CDI03615.1"/>
    <property type="molecule type" value="Genomic_DNA"/>
</dbReference>
<comment type="caution">
    <text evidence="13">The sequence shown here is derived from an EMBL/GenBank/DDBJ whole genome shotgun (WGS) entry which is preliminary data.</text>
</comment>
<dbReference type="Proteomes" id="UP000035760">
    <property type="component" value="Unassembled WGS sequence"/>
</dbReference>
<dbReference type="EC" id="3.6.1.11" evidence="5"/>
<proteinExistence type="inferred from homology"/>
<dbReference type="Gene3D" id="1.10.3210.10">
    <property type="entry name" value="Hypothetical protein af1432"/>
    <property type="match status" value="1"/>
</dbReference>
<comment type="catalytic activity">
    <reaction evidence="10">
        <text>[phosphate](n) + H2O = [phosphate](n-1) + phosphate + H(+)</text>
        <dbReference type="Rhea" id="RHEA:21528"/>
        <dbReference type="Rhea" id="RHEA-COMP:9859"/>
        <dbReference type="Rhea" id="RHEA-COMP:14279"/>
        <dbReference type="ChEBI" id="CHEBI:15377"/>
        <dbReference type="ChEBI" id="CHEBI:15378"/>
        <dbReference type="ChEBI" id="CHEBI:16838"/>
        <dbReference type="ChEBI" id="CHEBI:43474"/>
        <dbReference type="EC" id="3.6.1.11"/>
    </reaction>
</comment>
<keyword evidence="8 13" id="KW-0378">Hydrolase</keyword>
<dbReference type="InterPro" id="IPR022371">
    <property type="entry name" value="Exopolyphosphatase"/>
</dbReference>
<evidence type="ECO:0000259" key="11">
    <source>
        <dbReference type="Pfam" id="PF02541"/>
    </source>
</evidence>
<dbReference type="RefSeq" id="WP_048674445.1">
    <property type="nucleotide sequence ID" value="NZ_CBTJ020000071.1"/>
</dbReference>
<evidence type="ECO:0000256" key="10">
    <source>
        <dbReference type="ARBA" id="ARBA00047607"/>
    </source>
</evidence>
<dbReference type="FunFam" id="3.30.420.40:FF:000023">
    <property type="entry name" value="Guanosine-5'-triphosphate,3'-diphosphate pyrophosphatase"/>
    <property type="match status" value="1"/>
</dbReference>
<dbReference type="PANTHER" id="PTHR30005">
    <property type="entry name" value="EXOPOLYPHOSPHATASE"/>
    <property type="match status" value="1"/>
</dbReference>
<comment type="similarity">
    <text evidence="3">Belongs to the GppA/Ppx family.</text>
</comment>
<dbReference type="InterPro" id="IPR030673">
    <property type="entry name" value="PyroPPase_GppA_Ppx"/>
</dbReference>
<accession>W6MBR8</accession>
<reference evidence="13" key="2">
    <citation type="submission" date="2014-03" db="EMBL/GenBank/DDBJ databases">
        <title>Candidatus Competibacter-lineage genomes retrieved from metagenomes reveal functional metabolic diversity.</title>
        <authorList>
            <person name="McIlroy S.J."/>
            <person name="Albertsen M."/>
            <person name="Andresen E.K."/>
            <person name="Saunders A.M."/>
            <person name="Kristiansen R."/>
            <person name="Stokholm-Bjerregaard M."/>
            <person name="Nielsen K.L."/>
            <person name="Nielsen P.H."/>
        </authorList>
    </citation>
    <scope>NUCLEOTIDE SEQUENCE</scope>
    <source>
        <strain evidence="13">Run_A_D11</strain>
    </source>
</reference>
<protein>
    <recommendedName>
        <fullName evidence="6">Exopolyphosphatase</fullName>
        <ecNumber evidence="5">3.6.1.11</ecNumber>
    </recommendedName>
</protein>
<dbReference type="InterPro" id="IPR003695">
    <property type="entry name" value="Ppx_GppA_N"/>
</dbReference>
<dbReference type="SUPFAM" id="SSF109604">
    <property type="entry name" value="HD-domain/PDEase-like"/>
    <property type="match status" value="1"/>
</dbReference>
<dbReference type="InterPro" id="IPR043129">
    <property type="entry name" value="ATPase_NBD"/>
</dbReference>
<dbReference type="Pfam" id="PF02541">
    <property type="entry name" value="Ppx-GppA"/>
    <property type="match status" value="1"/>
</dbReference>
<evidence type="ECO:0000256" key="9">
    <source>
        <dbReference type="ARBA" id="ARBA00023136"/>
    </source>
</evidence>
<evidence type="ECO:0000256" key="5">
    <source>
        <dbReference type="ARBA" id="ARBA00012451"/>
    </source>
</evidence>
<comment type="subunit">
    <text evidence="4">Homodimer.</text>
</comment>
<dbReference type="InterPro" id="IPR048950">
    <property type="entry name" value="Ppx_GppA_C"/>
</dbReference>
<dbReference type="Pfam" id="PF21447">
    <property type="entry name" value="Ppx-GppA_III"/>
    <property type="match status" value="1"/>
</dbReference>